<keyword evidence="4" id="KW-1003">Cell membrane</keyword>
<feature type="transmembrane region" description="Helical" evidence="8">
    <location>
        <begin position="102"/>
        <end position="122"/>
    </location>
</feature>
<comment type="caution">
    <text evidence="9">The sequence shown here is derived from an EMBL/GenBank/DDBJ whole genome shotgun (WGS) entry which is preliminary data.</text>
</comment>
<dbReference type="SUPFAM" id="SSF81345">
    <property type="entry name" value="ABC transporter involved in vitamin B12 uptake, BtuC"/>
    <property type="match status" value="1"/>
</dbReference>
<dbReference type="EMBL" id="NNRM01000053">
    <property type="protein sequence ID" value="OYR20578.1"/>
    <property type="molecule type" value="Genomic_DNA"/>
</dbReference>
<comment type="similarity">
    <text evidence="2">Belongs to the binding-protein-dependent transport system permease family. FecCD subfamily.</text>
</comment>
<feature type="transmembrane region" description="Helical" evidence="8">
    <location>
        <begin position="197"/>
        <end position="216"/>
    </location>
</feature>
<evidence type="ECO:0000313" key="10">
    <source>
        <dbReference type="Proteomes" id="UP000216188"/>
    </source>
</evidence>
<sequence>MTMEAGHKQTSGLINPVLLGAILLAVFCVVLLASIAFGVSDLSIGRALQLLFQPDGSAQSALVWDIRLPRAVLATLVGANLAVAGVLIQTLTRNPLASPQTFGINAGASLAIVICLIAFPSFRGVGTVWLAFFGAAIVGFAMWMLAISGRMSDIKLALAGISIQLVLSALVQAILIANNSAQDIVYWLAGSLNAAQWAKAWIILPFSLLGGCIALLGSRHFAILALDQNTGASLGQNAQRVGGLAALLIVILAGSAVAVSGPIGFVGLLVPHAMRRLVGADQTSVIALSAIAGPLLLNASDLLGRVLAFPAEVPVGIVTALIGAPAFLFILYGRRLK</sequence>
<dbReference type="FunFam" id="1.10.3470.10:FF:000001">
    <property type="entry name" value="Vitamin B12 ABC transporter permease BtuC"/>
    <property type="match status" value="1"/>
</dbReference>
<dbReference type="CDD" id="cd06550">
    <property type="entry name" value="TM_ABC_iron-siderophores_like"/>
    <property type="match status" value="1"/>
</dbReference>
<comment type="subcellular location">
    <subcellularLocation>
        <location evidence="1">Cell membrane</location>
        <topology evidence="1">Multi-pass membrane protein</topology>
    </subcellularLocation>
</comment>
<reference evidence="9 10" key="1">
    <citation type="submission" date="2017-07" db="EMBL/GenBank/DDBJ databases">
        <title>Phylogenetic study on the rhizospheric bacterium Ochrobactrum sp. A44.</title>
        <authorList>
            <person name="Krzyzanowska D.M."/>
            <person name="Ossowicki A."/>
            <person name="Rajewska M."/>
            <person name="Maciag T."/>
            <person name="Kaczynski Z."/>
            <person name="Czerwicka M."/>
            <person name="Jafra S."/>
        </authorList>
    </citation>
    <scope>NUCLEOTIDE SEQUENCE [LARGE SCALE GENOMIC DNA]</scope>
    <source>
        <strain evidence="9 10">CCUG 30717</strain>
    </source>
</reference>
<dbReference type="GO" id="GO:0033214">
    <property type="term" value="P:siderophore-iron import into cell"/>
    <property type="evidence" value="ECO:0007669"/>
    <property type="project" value="TreeGrafter"/>
</dbReference>
<evidence type="ECO:0000256" key="6">
    <source>
        <dbReference type="ARBA" id="ARBA00022989"/>
    </source>
</evidence>
<keyword evidence="10" id="KW-1185">Reference proteome</keyword>
<gene>
    <name evidence="9" type="ORF">CEV34_5495</name>
</gene>
<organism evidence="9 10">
    <name type="scientific">Brucella pseudogrignonensis</name>
    <dbReference type="NCBI Taxonomy" id="419475"/>
    <lineage>
        <taxon>Bacteria</taxon>
        <taxon>Pseudomonadati</taxon>
        <taxon>Pseudomonadota</taxon>
        <taxon>Alphaproteobacteria</taxon>
        <taxon>Hyphomicrobiales</taxon>
        <taxon>Brucellaceae</taxon>
        <taxon>Brucella/Ochrobactrum group</taxon>
        <taxon>Brucella</taxon>
    </lineage>
</organism>
<dbReference type="GO" id="GO:0005886">
    <property type="term" value="C:plasma membrane"/>
    <property type="evidence" value="ECO:0007669"/>
    <property type="project" value="UniProtKB-SubCell"/>
</dbReference>
<feature type="transmembrane region" description="Helical" evidence="8">
    <location>
        <begin position="128"/>
        <end position="149"/>
    </location>
</feature>
<dbReference type="GO" id="GO:0022857">
    <property type="term" value="F:transmembrane transporter activity"/>
    <property type="evidence" value="ECO:0007669"/>
    <property type="project" value="InterPro"/>
</dbReference>
<keyword evidence="3" id="KW-0813">Transport</keyword>
<dbReference type="InterPro" id="IPR037294">
    <property type="entry name" value="ABC_BtuC-like"/>
</dbReference>
<keyword evidence="7 8" id="KW-0472">Membrane</keyword>
<evidence type="ECO:0000256" key="1">
    <source>
        <dbReference type="ARBA" id="ARBA00004651"/>
    </source>
</evidence>
<feature type="transmembrane region" description="Helical" evidence="8">
    <location>
        <begin position="244"/>
        <end position="270"/>
    </location>
</feature>
<evidence type="ECO:0000313" key="9">
    <source>
        <dbReference type="EMBL" id="OYR20578.1"/>
    </source>
</evidence>
<feature type="transmembrane region" description="Helical" evidence="8">
    <location>
        <begin position="313"/>
        <end position="332"/>
    </location>
</feature>
<name>A0A256G0M6_9HYPH</name>
<proteinExistence type="inferred from homology"/>
<dbReference type="Pfam" id="PF01032">
    <property type="entry name" value="FecCD"/>
    <property type="match status" value="1"/>
</dbReference>
<protein>
    <submittedName>
        <fullName evidence="9">FecCD transport family protein</fullName>
    </submittedName>
</protein>
<accession>A0A256G0M6</accession>
<dbReference type="Gene3D" id="1.10.3470.10">
    <property type="entry name" value="ABC transporter involved in vitamin B12 uptake, BtuC"/>
    <property type="match status" value="1"/>
</dbReference>
<dbReference type="Proteomes" id="UP000216188">
    <property type="component" value="Unassembled WGS sequence"/>
</dbReference>
<feature type="transmembrane region" description="Helical" evidence="8">
    <location>
        <begin position="71"/>
        <end position="90"/>
    </location>
</feature>
<dbReference type="PANTHER" id="PTHR30472:SF1">
    <property type="entry name" value="FE(3+) DICITRATE TRANSPORT SYSTEM PERMEASE PROTEIN FECC-RELATED"/>
    <property type="match status" value="1"/>
</dbReference>
<evidence type="ECO:0000256" key="3">
    <source>
        <dbReference type="ARBA" id="ARBA00022448"/>
    </source>
</evidence>
<dbReference type="InterPro" id="IPR000522">
    <property type="entry name" value="ABC_transptr_permease_BtuC"/>
</dbReference>
<evidence type="ECO:0000256" key="5">
    <source>
        <dbReference type="ARBA" id="ARBA00022692"/>
    </source>
</evidence>
<keyword evidence="6 8" id="KW-1133">Transmembrane helix</keyword>
<feature type="transmembrane region" description="Helical" evidence="8">
    <location>
        <begin position="12"/>
        <end position="37"/>
    </location>
</feature>
<dbReference type="STRING" id="419475.A8A54_12660"/>
<evidence type="ECO:0000256" key="2">
    <source>
        <dbReference type="ARBA" id="ARBA00007935"/>
    </source>
</evidence>
<keyword evidence="5 8" id="KW-0812">Transmembrane</keyword>
<dbReference type="AlphaFoldDB" id="A0A256G0M6"/>
<evidence type="ECO:0000256" key="8">
    <source>
        <dbReference type="SAM" id="Phobius"/>
    </source>
</evidence>
<evidence type="ECO:0000256" key="4">
    <source>
        <dbReference type="ARBA" id="ARBA00022475"/>
    </source>
</evidence>
<dbReference type="PANTHER" id="PTHR30472">
    <property type="entry name" value="FERRIC ENTEROBACTIN TRANSPORT SYSTEM PERMEASE PROTEIN"/>
    <property type="match status" value="1"/>
</dbReference>
<evidence type="ECO:0000256" key="7">
    <source>
        <dbReference type="ARBA" id="ARBA00023136"/>
    </source>
</evidence>
<feature type="transmembrane region" description="Helical" evidence="8">
    <location>
        <begin position="156"/>
        <end position="177"/>
    </location>
</feature>